<dbReference type="PANTHER" id="PTHR35324:SF4">
    <property type="entry name" value="EXPRESSED PROTEIN"/>
    <property type="match status" value="1"/>
</dbReference>
<feature type="region of interest" description="Disordered" evidence="1">
    <location>
        <begin position="1"/>
        <end position="24"/>
    </location>
</feature>
<dbReference type="PANTHER" id="PTHR35324">
    <property type="entry name" value="BNAA08G03750D PROTEIN"/>
    <property type="match status" value="1"/>
</dbReference>
<dbReference type="OrthoDB" id="749289at2759"/>
<protein>
    <submittedName>
        <fullName evidence="2">Uncharacterized protein</fullName>
    </submittedName>
</protein>
<dbReference type="AlphaFoldDB" id="A0A835RJ93"/>
<feature type="region of interest" description="Disordered" evidence="1">
    <location>
        <begin position="76"/>
        <end position="97"/>
    </location>
</feature>
<dbReference type="Proteomes" id="UP000639772">
    <property type="component" value="Chromosome 3"/>
</dbReference>
<sequence length="97" mass="10724">MAFLIPKNTESPTSTSTSSYEEERPAITSYVTLRPPTPSSCAARPPLEKEMVLSRIRHRKRVNRLNGALQSFLAARAESSEEGRQSTGGWLDDAFSP</sequence>
<reference evidence="2 3" key="1">
    <citation type="journal article" date="2020" name="Nat. Food">
        <title>A phased Vanilla planifolia genome enables genetic improvement of flavour and production.</title>
        <authorList>
            <person name="Hasing T."/>
            <person name="Tang H."/>
            <person name="Brym M."/>
            <person name="Khazi F."/>
            <person name="Huang T."/>
            <person name="Chambers A.H."/>
        </authorList>
    </citation>
    <scope>NUCLEOTIDE SEQUENCE [LARGE SCALE GENOMIC DNA]</scope>
    <source>
        <tissue evidence="2">Leaf</tissue>
    </source>
</reference>
<evidence type="ECO:0000313" key="3">
    <source>
        <dbReference type="Proteomes" id="UP000639772"/>
    </source>
</evidence>
<evidence type="ECO:0000256" key="1">
    <source>
        <dbReference type="SAM" id="MobiDB-lite"/>
    </source>
</evidence>
<evidence type="ECO:0000313" key="2">
    <source>
        <dbReference type="EMBL" id="KAG0490019.1"/>
    </source>
</evidence>
<feature type="compositionally biased region" description="Low complexity" evidence="1">
    <location>
        <begin position="9"/>
        <end position="19"/>
    </location>
</feature>
<dbReference type="EMBL" id="JADCNM010000003">
    <property type="protein sequence ID" value="KAG0490019.1"/>
    <property type="molecule type" value="Genomic_DNA"/>
</dbReference>
<comment type="caution">
    <text evidence="2">The sequence shown here is derived from an EMBL/GenBank/DDBJ whole genome shotgun (WGS) entry which is preliminary data.</text>
</comment>
<gene>
    <name evidence="2" type="ORF">HPP92_006882</name>
</gene>
<name>A0A835RJ93_VANPL</name>
<organism evidence="2 3">
    <name type="scientific">Vanilla planifolia</name>
    <name type="common">Vanilla</name>
    <dbReference type="NCBI Taxonomy" id="51239"/>
    <lineage>
        <taxon>Eukaryota</taxon>
        <taxon>Viridiplantae</taxon>
        <taxon>Streptophyta</taxon>
        <taxon>Embryophyta</taxon>
        <taxon>Tracheophyta</taxon>
        <taxon>Spermatophyta</taxon>
        <taxon>Magnoliopsida</taxon>
        <taxon>Liliopsida</taxon>
        <taxon>Asparagales</taxon>
        <taxon>Orchidaceae</taxon>
        <taxon>Vanilloideae</taxon>
        <taxon>Vanilleae</taxon>
        <taxon>Vanilla</taxon>
    </lineage>
</organism>
<proteinExistence type="predicted"/>
<accession>A0A835RJ93</accession>